<accession>A0AAW7BY44</accession>
<dbReference type="RefSeq" id="WP_064358556.1">
    <property type="nucleotide sequence ID" value="NZ_CABGHZ010000014.1"/>
</dbReference>
<evidence type="ECO:0000313" key="4">
    <source>
        <dbReference type="Proteomes" id="UP001175817"/>
    </source>
</evidence>
<keyword evidence="1" id="KW-0812">Transmembrane</keyword>
<evidence type="ECO:0000256" key="1">
    <source>
        <dbReference type="SAM" id="Phobius"/>
    </source>
</evidence>
<proteinExistence type="predicted"/>
<name>A0AAW7BY44_9ENTR</name>
<sequence length="184" mass="20685">MDKKIKLGMEIVLFVAALVGICAYFFPKTPDAHKSDDIIGIWTSDYSYDSAGITIRVNGETSYFSNGKYNVNADMSFQPDSTTIITFAINGAGDWNIHNKELITTLNTLKSIPAKMVYKGKVLGSQDFDMMERISNQKLKTIEDFTAPGASQSYIIKNDDHDKKLLEAINPFGKNFNIEMYRKK</sequence>
<evidence type="ECO:0000313" key="2">
    <source>
        <dbReference type="EMBL" id="MEC6049984.1"/>
    </source>
</evidence>
<dbReference type="AlphaFoldDB" id="A0AAW7BY44"/>
<gene>
    <name evidence="3" type="ORF">NP224_05785</name>
    <name evidence="2" type="ORF">QAB24_005545</name>
</gene>
<keyword evidence="1" id="KW-0472">Membrane</keyword>
<feature type="transmembrane region" description="Helical" evidence="1">
    <location>
        <begin position="7"/>
        <end position="26"/>
    </location>
</feature>
<dbReference type="EMBL" id="CP102103">
    <property type="protein sequence ID" value="UWZ75244.1"/>
    <property type="molecule type" value="Genomic_DNA"/>
</dbReference>
<evidence type="ECO:0000313" key="3">
    <source>
        <dbReference type="EMBL" id="UWZ75244.1"/>
    </source>
</evidence>
<dbReference type="Proteomes" id="UP001175817">
    <property type="component" value="Unassembled WGS sequence"/>
</dbReference>
<protein>
    <submittedName>
        <fullName evidence="2">Uncharacterized protein</fullName>
    </submittedName>
</protein>
<reference evidence="2" key="2">
    <citation type="journal article" date="2023" name="Nat. Commun.">
        <title>Genomic dissection of endemic carbapenem resistance reveals metallo-beta-lactamase dissemination through clonal, plasmid and integron transfer.</title>
        <authorList>
            <person name="Macesic N."/>
            <person name="Hawkey J."/>
            <person name="Vezina B."/>
            <person name="Wisniewski J.A."/>
            <person name="Cottingham H."/>
            <person name="Blakeway L.V."/>
            <person name="Harshegyi T."/>
            <person name="Pragastis K."/>
            <person name="Badoordeen G.Z."/>
            <person name="Dennison A."/>
            <person name="Spelman D.W."/>
            <person name="Jenney A.W.J."/>
            <person name="Peleg A.Y."/>
        </authorList>
    </citation>
    <scope>NUCLEOTIDE SEQUENCE</scope>
    <source>
        <strain evidence="2">CPO078</strain>
    </source>
</reference>
<dbReference type="EMBL" id="JARTTH020000001">
    <property type="protein sequence ID" value="MEC6049984.1"/>
    <property type="molecule type" value="Genomic_DNA"/>
</dbReference>
<dbReference type="Proteomes" id="UP001060345">
    <property type="component" value="Chromosome"/>
</dbReference>
<reference evidence="3" key="1">
    <citation type="submission" date="2022-08" db="EMBL/GenBank/DDBJ databases">
        <title>Genomic characterization and comparative genomic analysis of a strain of klebsiella michiganensis carrying blaKPC-2 isolated from the blood of children with very preterm bloodstream infection.</title>
        <authorList>
            <person name="Zhang N."/>
        </authorList>
    </citation>
    <scope>NUCLEOTIDE SEQUENCE</scope>
    <source>
        <strain evidence="3">BSI-KPN166</strain>
    </source>
</reference>
<keyword evidence="1" id="KW-1133">Transmembrane helix</keyword>
<organism evidence="2 4">
    <name type="scientific">Klebsiella michiganensis</name>
    <dbReference type="NCBI Taxonomy" id="1134687"/>
    <lineage>
        <taxon>Bacteria</taxon>
        <taxon>Pseudomonadati</taxon>
        <taxon>Pseudomonadota</taxon>
        <taxon>Gammaproteobacteria</taxon>
        <taxon>Enterobacterales</taxon>
        <taxon>Enterobacteriaceae</taxon>
        <taxon>Klebsiella/Raoultella group</taxon>
        <taxon>Klebsiella</taxon>
    </lineage>
</organism>
<reference evidence="2" key="3">
    <citation type="submission" date="2024-01" db="EMBL/GenBank/DDBJ databases">
        <authorList>
            <person name="Macesic N."/>
        </authorList>
    </citation>
    <scope>NUCLEOTIDE SEQUENCE</scope>
    <source>
        <strain evidence="2">CPO078</strain>
    </source>
</reference>